<reference evidence="1" key="1">
    <citation type="submission" date="2014-11" db="EMBL/GenBank/DDBJ databases">
        <authorList>
            <person name="Amaro Gonzalez C."/>
        </authorList>
    </citation>
    <scope>NUCLEOTIDE SEQUENCE</scope>
</reference>
<reference evidence="1" key="2">
    <citation type="journal article" date="2015" name="Fish Shellfish Immunol.">
        <title>Early steps in the European eel (Anguilla anguilla)-Vibrio vulnificus interaction in the gills: Role of the RtxA13 toxin.</title>
        <authorList>
            <person name="Callol A."/>
            <person name="Pajuelo D."/>
            <person name="Ebbesson L."/>
            <person name="Teles M."/>
            <person name="MacKenzie S."/>
            <person name="Amaro C."/>
        </authorList>
    </citation>
    <scope>NUCLEOTIDE SEQUENCE</scope>
</reference>
<dbReference type="EMBL" id="GBXM01062660">
    <property type="protein sequence ID" value="JAH45917.1"/>
    <property type="molecule type" value="Transcribed_RNA"/>
</dbReference>
<accession>A0A0E9SXD8</accession>
<dbReference type="AlphaFoldDB" id="A0A0E9SXD8"/>
<protein>
    <submittedName>
        <fullName evidence="1">Uncharacterized protein</fullName>
    </submittedName>
</protein>
<name>A0A0E9SXD8_ANGAN</name>
<proteinExistence type="predicted"/>
<evidence type="ECO:0000313" key="1">
    <source>
        <dbReference type="EMBL" id="JAH45917.1"/>
    </source>
</evidence>
<organism evidence="1">
    <name type="scientific">Anguilla anguilla</name>
    <name type="common">European freshwater eel</name>
    <name type="synonym">Muraena anguilla</name>
    <dbReference type="NCBI Taxonomy" id="7936"/>
    <lineage>
        <taxon>Eukaryota</taxon>
        <taxon>Metazoa</taxon>
        <taxon>Chordata</taxon>
        <taxon>Craniata</taxon>
        <taxon>Vertebrata</taxon>
        <taxon>Euteleostomi</taxon>
        <taxon>Actinopterygii</taxon>
        <taxon>Neopterygii</taxon>
        <taxon>Teleostei</taxon>
        <taxon>Anguilliformes</taxon>
        <taxon>Anguillidae</taxon>
        <taxon>Anguilla</taxon>
    </lineage>
</organism>
<sequence>MIHEYAIFIIMATCSLFSLL</sequence>